<dbReference type="InterPro" id="IPR018490">
    <property type="entry name" value="cNMP-bd_dom_sf"/>
</dbReference>
<dbReference type="InterPro" id="IPR050469">
    <property type="entry name" value="Diguanylate_Cyclase"/>
</dbReference>
<evidence type="ECO:0000256" key="2">
    <source>
        <dbReference type="ARBA" id="ARBA00034247"/>
    </source>
</evidence>
<dbReference type="CDD" id="cd01949">
    <property type="entry name" value="GGDEF"/>
    <property type="match status" value="1"/>
</dbReference>
<dbReference type="SMART" id="SM00267">
    <property type="entry name" value="GGDEF"/>
    <property type="match status" value="1"/>
</dbReference>
<dbReference type="GO" id="GO:0043709">
    <property type="term" value="P:cell adhesion involved in single-species biofilm formation"/>
    <property type="evidence" value="ECO:0007669"/>
    <property type="project" value="TreeGrafter"/>
</dbReference>
<evidence type="ECO:0000259" key="3">
    <source>
        <dbReference type="PROSITE" id="PS50042"/>
    </source>
</evidence>
<name>A0A1F6SXJ1_9PROT</name>
<dbReference type="GO" id="GO:1902201">
    <property type="term" value="P:negative regulation of bacterial-type flagellum-dependent cell motility"/>
    <property type="evidence" value="ECO:0007669"/>
    <property type="project" value="TreeGrafter"/>
</dbReference>
<dbReference type="SUPFAM" id="SSF55073">
    <property type="entry name" value="Nucleotide cyclase"/>
    <property type="match status" value="1"/>
</dbReference>
<evidence type="ECO:0000313" key="6">
    <source>
        <dbReference type="Proteomes" id="UP000178379"/>
    </source>
</evidence>
<dbReference type="PANTHER" id="PTHR45138">
    <property type="entry name" value="REGULATORY COMPONENTS OF SENSORY TRANSDUCTION SYSTEM"/>
    <property type="match status" value="1"/>
</dbReference>
<dbReference type="Proteomes" id="UP000178379">
    <property type="component" value="Unassembled WGS sequence"/>
</dbReference>
<dbReference type="InterPro" id="IPR043128">
    <property type="entry name" value="Rev_trsase/Diguanyl_cyclase"/>
</dbReference>
<dbReference type="PROSITE" id="PS50042">
    <property type="entry name" value="CNMP_BINDING_3"/>
    <property type="match status" value="1"/>
</dbReference>
<dbReference type="GO" id="GO:0005886">
    <property type="term" value="C:plasma membrane"/>
    <property type="evidence" value="ECO:0007669"/>
    <property type="project" value="TreeGrafter"/>
</dbReference>
<comment type="caution">
    <text evidence="5">The sequence shown here is derived from an EMBL/GenBank/DDBJ whole genome shotgun (WGS) entry which is preliminary data.</text>
</comment>
<sequence length="360" mass="39768">MFNPFSQSPQPAAAPLDENEVVDLADIDLDFAVEDAFRQEAPKVIRPMVSVPAEPGDLAGLDLFRELSNEELAEFAPQCLSVRVVPGYVLYPVGRINTRLYFVIEGQVRMYRNDGGKRPCGIVDFGQSCGLTSALSMQPTEHSLIATESTHLLVIEAPAIEKFTRRSHAFAQNYTALMASYAKGDHCLQLGGRGPAPVRRDGYIDPTTLLHNQNWLDTMFPRIVERSRMSGEPLSLVAFKVDRLDEIDRVAGVVLSRYILEALGQLMVENSRPTDLHVFDRDRRLVVVLPDSNLDGARILANRLRERVKTLTVDDLPIPTVTLSMGIVTLTDAESGDSLLGRADTLIQKGINAGGDWLNE</sequence>
<protein>
    <recommendedName>
        <fullName evidence="1">diguanylate cyclase</fullName>
        <ecNumber evidence="1">2.7.7.65</ecNumber>
    </recommendedName>
</protein>
<evidence type="ECO:0000256" key="1">
    <source>
        <dbReference type="ARBA" id="ARBA00012528"/>
    </source>
</evidence>
<dbReference type="PANTHER" id="PTHR45138:SF9">
    <property type="entry name" value="DIGUANYLATE CYCLASE DGCM-RELATED"/>
    <property type="match status" value="1"/>
</dbReference>
<dbReference type="InterPro" id="IPR000160">
    <property type="entry name" value="GGDEF_dom"/>
</dbReference>
<dbReference type="Pfam" id="PF00990">
    <property type="entry name" value="GGDEF"/>
    <property type="match status" value="1"/>
</dbReference>
<dbReference type="CDD" id="cd00038">
    <property type="entry name" value="CAP_ED"/>
    <property type="match status" value="1"/>
</dbReference>
<dbReference type="PROSITE" id="PS50887">
    <property type="entry name" value="GGDEF"/>
    <property type="match status" value="1"/>
</dbReference>
<dbReference type="EC" id="2.7.7.65" evidence="1"/>
<dbReference type="STRING" id="1817756.A2140_05035"/>
<dbReference type="NCBIfam" id="TIGR00254">
    <property type="entry name" value="GGDEF"/>
    <property type="match status" value="1"/>
</dbReference>
<dbReference type="AlphaFoldDB" id="A0A1F6SXJ1"/>
<proteinExistence type="predicted"/>
<dbReference type="EMBL" id="MFSQ01000145">
    <property type="protein sequence ID" value="OGI37466.1"/>
    <property type="molecule type" value="Genomic_DNA"/>
</dbReference>
<feature type="domain" description="Cyclic nucleotide-binding" evidence="3">
    <location>
        <begin position="63"/>
        <end position="163"/>
    </location>
</feature>
<dbReference type="Gene3D" id="2.60.120.10">
    <property type="entry name" value="Jelly Rolls"/>
    <property type="match status" value="1"/>
</dbReference>
<organism evidence="5 6">
    <name type="scientific">Candidatus Muproteobacteria bacterium RBG_16_62_13</name>
    <dbReference type="NCBI Taxonomy" id="1817756"/>
    <lineage>
        <taxon>Bacteria</taxon>
        <taxon>Pseudomonadati</taxon>
        <taxon>Pseudomonadota</taxon>
        <taxon>Candidatus Muproteobacteria</taxon>
    </lineage>
</organism>
<dbReference type="SUPFAM" id="SSF51206">
    <property type="entry name" value="cAMP-binding domain-like"/>
    <property type="match status" value="1"/>
</dbReference>
<dbReference type="SMART" id="SM00100">
    <property type="entry name" value="cNMP"/>
    <property type="match status" value="1"/>
</dbReference>
<dbReference type="Gene3D" id="3.30.70.270">
    <property type="match status" value="1"/>
</dbReference>
<comment type="catalytic activity">
    <reaction evidence="2">
        <text>2 GTP = 3',3'-c-di-GMP + 2 diphosphate</text>
        <dbReference type="Rhea" id="RHEA:24898"/>
        <dbReference type="ChEBI" id="CHEBI:33019"/>
        <dbReference type="ChEBI" id="CHEBI:37565"/>
        <dbReference type="ChEBI" id="CHEBI:58805"/>
        <dbReference type="EC" id="2.7.7.65"/>
    </reaction>
</comment>
<feature type="domain" description="GGDEF" evidence="4">
    <location>
        <begin position="232"/>
        <end position="360"/>
    </location>
</feature>
<dbReference type="GO" id="GO:0052621">
    <property type="term" value="F:diguanylate cyclase activity"/>
    <property type="evidence" value="ECO:0007669"/>
    <property type="project" value="UniProtKB-EC"/>
</dbReference>
<dbReference type="InterPro" id="IPR029787">
    <property type="entry name" value="Nucleotide_cyclase"/>
</dbReference>
<dbReference type="Pfam" id="PF00027">
    <property type="entry name" value="cNMP_binding"/>
    <property type="match status" value="1"/>
</dbReference>
<dbReference type="InterPro" id="IPR000595">
    <property type="entry name" value="cNMP-bd_dom"/>
</dbReference>
<evidence type="ECO:0000259" key="4">
    <source>
        <dbReference type="PROSITE" id="PS50887"/>
    </source>
</evidence>
<accession>A0A1F6SXJ1</accession>
<evidence type="ECO:0000313" key="5">
    <source>
        <dbReference type="EMBL" id="OGI37466.1"/>
    </source>
</evidence>
<reference evidence="5 6" key="1">
    <citation type="journal article" date="2016" name="Nat. Commun.">
        <title>Thousands of microbial genomes shed light on interconnected biogeochemical processes in an aquifer system.</title>
        <authorList>
            <person name="Anantharaman K."/>
            <person name="Brown C.T."/>
            <person name="Hug L.A."/>
            <person name="Sharon I."/>
            <person name="Castelle C.J."/>
            <person name="Probst A.J."/>
            <person name="Thomas B.C."/>
            <person name="Singh A."/>
            <person name="Wilkins M.J."/>
            <person name="Karaoz U."/>
            <person name="Brodie E.L."/>
            <person name="Williams K.H."/>
            <person name="Hubbard S.S."/>
            <person name="Banfield J.F."/>
        </authorList>
    </citation>
    <scope>NUCLEOTIDE SEQUENCE [LARGE SCALE GENOMIC DNA]</scope>
</reference>
<dbReference type="InterPro" id="IPR014710">
    <property type="entry name" value="RmlC-like_jellyroll"/>
</dbReference>
<gene>
    <name evidence="5" type="ORF">A2140_05035</name>
</gene>